<evidence type="ECO:0000259" key="7">
    <source>
        <dbReference type="Pfam" id="PF02687"/>
    </source>
</evidence>
<evidence type="ECO:0000256" key="3">
    <source>
        <dbReference type="ARBA" id="ARBA00022692"/>
    </source>
</evidence>
<dbReference type="AlphaFoldDB" id="A0A0D6A541"/>
<proteinExistence type="predicted"/>
<evidence type="ECO:0000313" key="8">
    <source>
        <dbReference type="EMBL" id="BAQ57829.1"/>
    </source>
</evidence>
<dbReference type="PATRIC" id="fig|1600.4.peg.1471"/>
<keyword evidence="2" id="KW-1003">Cell membrane</keyword>
<feature type="transmembrane region" description="Helical" evidence="6">
    <location>
        <begin position="55"/>
        <end position="79"/>
    </location>
</feature>
<feature type="transmembrane region" description="Helical" evidence="6">
    <location>
        <begin position="153"/>
        <end position="177"/>
    </location>
</feature>
<feature type="transmembrane region" description="Helical" evidence="6">
    <location>
        <begin position="298"/>
        <end position="317"/>
    </location>
</feature>
<protein>
    <recommendedName>
        <fullName evidence="7">ABC3 transporter permease C-terminal domain-containing protein</fullName>
    </recommendedName>
</protein>
<evidence type="ECO:0000256" key="1">
    <source>
        <dbReference type="ARBA" id="ARBA00004651"/>
    </source>
</evidence>
<evidence type="ECO:0000313" key="9">
    <source>
        <dbReference type="Proteomes" id="UP000035709"/>
    </source>
</evidence>
<feature type="transmembrane region" description="Helical" evidence="6">
    <location>
        <begin position="332"/>
        <end position="356"/>
    </location>
</feature>
<keyword evidence="4 6" id="KW-1133">Transmembrane helix</keyword>
<reference evidence="8 9" key="1">
    <citation type="submission" date="2015-03" db="EMBL/GenBank/DDBJ databases">
        <title>Complete genome sequence of Lactobacillus acetotolerans NBRC 13120.</title>
        <authorList>
            <person name="Toh H."/>
            <person name="Morita H."/>
            <person name="Fujita N."/>
        </authorList>
    </citation>
    <scope>NUCLEOTIDE SEQUENCE [LARGE SCALE GENOMIC DNA]</scope>
    <source>
        <strain evidence="8 9">NBRC 13120</strain>
    </source>
</reference>
<sequence>MFKLMLWQFKYSWKKWLGTLFVFTAAGIVLGFTFIGSFSTINAHLNNGRFNPVQFFAIPAIFGVITIILIINGVTRLLINSFSKDYQLWAVLGANPNQLSELVSGQMMLISLIGGTIGYLLSYPLTSSLYSWSCSTPGMKSFPHVTMYLSPQSFVFTILSVGILTVIVSFGDARRIFVGKQKHFFKFRKIRKQGMSPVRYLFSFAGLLGLIYLYSLFFQNPVQVQSMFSGKDDSLVGTYSNLFLLLTIVAIIAFSLLAPLILPFIVRLLFKIMSHNHLKTFTTAYYNVLSKRSFLKSVIVPLFILILFTSYVTYLSIDLANVSSRRDSSELIAAFTLFLGAPFIIVLANIISIAIISSSQRNESIYQLQILGFSFTDLLSEKCLEALLYAGVIFFVGIVNNTFLFEAILRAAQNTGVTVKDNWFSIIYWPGVISIIAFLFIVIIDIAHIYRISTRNEVPEVIE</sequence>
<comment type="subcellular location">
    <subcellularLocation>
        <location evidence="1">Cell membrane</location>
        <topology evidence="1">Multi-pass membrane protein</topology>
    </subcellularLocation>
</comment>
<dbReference type="RefSeq" id="WP_060459768.1">
    <property type="nucleotide sequence ID" value="NZ_AP014808.1"/>
</dbReference>
<dbReference type="GO" id="GO:0005886">
    <property type="term" value="C:plasma membrane"/>
    <property type="evidence" value="ECO:0007669"/>
    <property type="project" value="UniProtKB-SubCell"/>
</dbReference>
<evidence type="ECO:0000256" key="6">
    <source>
        <dbReference type="SAM" id="Phobius"/>
    </source>
</evidence>
<gene>
    <name evidence="8" type="ORF">LBAT_1440</name>
</gene>
<keyword evidence="5 6" id="KW-0472">Membrane</keyword>
<feature type="transmembrane region" description="Helical" evidence="6">
    <location>
        <begin position="386"/>
        <end position="405"/>
    </location>
</feature>
<keyword evidence="3 6" id="KW-0812">Transmembrane</keyword>
<dbReference type="OrthoDB" id="2208849at2"/>
<evidence type="ECO:0000256" key="2">
    <source>
        <dbReference type="ARBA" id="ARBA00022475"/>
    </source>
</evidence>
<feature type="domain" description="ABC3 transporter permease C-terminal" evidence="7">
    <location>
        <begin position="60"/>
        <end position="175"/>
    </location>
</feature>
<dbReference type="KEGG" id="lae:LBAT_1440"/>
<organism evidence="8 9">
    <name type="scientific">Lactobacillus acetotolerans</name>
    <dbReference type="NCBI Taxonomy" id="1600"/>
    <lineage>
        <taxon>Bacteria</taxon>
        <taxon>Bacillati</taxon>
        <taxon>Bacillota</taxon>
        <taxon>Bacilli</taxon>
        <taxon>Lactobacillales</taxon>
        <taxon>Lactobacillaceae</taxon>
        <taxon>Lactobacillus</taxon>
    </lineage>
</organism>
<dbReference type="Proteomes" id="UP000035709">
    <property type="component" value="Chromosome"/>
</dbReference>
<feature type="transmembrane region" description="Helical" evidence="6">
    <location>
        <begin position="109"/>
        <end position="133"/>
    </location>
</feature>
<feature type="transmembrane region" description="Helical" evidence="6">
    <location>
        <begin position="198"/>
        <end position="217"/>
    </location>
</feature>
<dbReference type="Pfam" id="PF02687">
    <property type="entry name" value="FtsX"/>
    <property type="match status" value="1"/>
</dbReference>
<keyword evidence="9" id="KW-1185">Reference proteome</keyword>
<feature type="transmembrane region" description="Helical" evidence="6">
    <location>
        <begin position="242"/>
        <end position="270"/>
    </location>
</feature>
<evidence type="ECO:0000256" key="4">
    <source>
        <dbReference type="ARBA" id="ARBA00022989"/>
    </source>
</evidence>
<accession>A0A0D6A541</accession>
<name>A0A0D6A541_9LACO</name>
<feature type="transmembrane region" description="Helical" evidence="6">
    <location>
        <begin position="425"/>
        <end position="447"/>
    </location>
</feature>
<dbReference type="STRING" id="1600.LBAT_1440"/>
<evidence type="ECO:0000256" key="5">
    <source>
        <dbReference type="ARBA" id="ARBA00023136"/>
    </source>
</evidence>
<dbReference type="InterPro" id="IPR003838">
    <property type="entry name" value="ABC3_permease_C"/>
</dbReference>
<dbReference type="EMBL" id="AP014808">
    <property type="protein sequence ID" value="BAQ57829.1"/>
    <property type="molecule type" value="Genomic_DNA"/>
</dbReference>